<dbReference type="Proteomes" id="UP001292094">
    <property type="component" value="Unassembled WGS sequence"/>
</dbReference>
<proteinExistence type="predicted"/>
<protein>
    <submittedName>
        <fullName evidence="1">Uncharacterized protein</fullName>
    </submittedName>
</protein>
<organism evidence="1 2">
    <name type="scientific">Petrolisthes manimaculis</name>
    <dbReference type="NCBI Taxonomy" id="1843537"/>
    <lineage>
        <taxon>Eukaryota</taxon>
        <taxon>Metazoa</taxon>
        <taxon>Ecdysozoa</taxon>
        <taxon>Arthropoda</taxon>
        <taxon>Crustacea</taxon>
        <taxon>Multicrustacea</taxon>
        <taxon>Malacostraca</taxon>
        <taxon>Eumalacostraca</taxon>
        <taxon>Eucarida</taxon>
        <taxon>Decapoda</taxon>
        <taxon>Pleocyemata</taxon>
        <taxon>Anomura</taxon>
        <taxon>Galatheoidea</taxon>
        <taxon>Porcellanidae</taxon>
        <taxon>Petrolisthes</taxon>
    </lineage>
</organism>
<accession>A0AAE1ULY0</accession>
<dbReference type="AlphaFoldDB" id="A0AAE1ULY0"/>
<dbReference type="EMBL" id="JAWZYT010000428">
    <property type="protein sequence ID" value="KAK4323600.1"/>
    <property type="molecule type" value="Genomic_DNA"/>
</dbReference>
<name>A0AAE1ULY0_9EUCA</name>
<keyword evidence="2" id="KW-1185">Reference proteome</keyword>
<evidence type="ECO:0000313" key="2">
    <source>
        <dbReference type="Proteomes" id="UP001292094"/>
    </source>
</evidence>
<reference evidence="1" key="1">
    <citation type="submission" date="2023-11" db="EMBL/GenBank/DDBJ databases">
        <title>Genome assemblies of two species of porcelain crab, Petrolisthes cinctipes and Petrolisthes manimaculis (Anomura: Porcellanidae).</title>
        <authorList>
            <person name="Angst P."/>
        </authorList>
    </citation>
    <scope>NUCLEOTIDE SEQUENCE</scope>
    <source>
        <strain evidence="1">PB745_02</strain>
        <tissue evidence="1">Gill</tissue>
    </source>
</reference>
<comment type="caution">
    <text evidence="1">The sequence shown here is derived from an EMBL/GenBank/DDBJ whole genome shotgun (WGS) entry which is preliminary data.</text>
</comment>
<evidence type="ECO:0000313" key="1">
    <source>
        <dbReference type="EMBL" id="KAK4323600.1"/>
    </source>
</evidence>
<sequence>MSVLYGTCSSQFVSCHNETLPTLNPTEDAKPCVDEYFACSHIVPDKQTCVLYAGGEARTIVKTRERRARASLRYEAA</sequence>
<gene>
    <name evidence="1" type="ORF">Pmani_005715</name>
</gene>